<evidence type="ECO:0000256" key="1">
    <source>
        <dbReference type="SAM" id="SignalP"/>
    </source>
</evidence>
<reference evidence="2 3" key="1">
    <citation type="submission" date="2020-08" db="EMBL/GenBank/DDBJ databases">
        <title>Genomic Encyclopedia of Type Strains, Phase IV (KMG-IV): sequencing the most valuable type-strain genomes for metagenomic binning, comparative biology and taxonomic classification.</title>
        <authorList>
            <person name="Goeker M."/>
        </authorList>
    </citation>
    <scope>NUCLEOTIDE SEQUENCE [LARGE SCALE GENOMIC DNA]</scope>
    <source>
        <strain evidence="2 3">DSM 26287</strain>
    </source>
</reference>
<name>A0A7X0NJI8_9GAMM</name>
<feature type="signal peptide" evidence="1">
    <location>
        <begin position="1"/>
        <end position="19"/>
    </location>
</feature>
<proteinExistence type="predicted"/>
<organism evidence="2 3">
    <name type="scientific">Thalassotalea piscium</name>
    <dbReference type="NCBI Taxonomy" id="1230533"/>
    <lineage>
        <taxon>Bacteria</taxon>
        <taxon>Pseudomonadati</taxon>
        <taxon>Pseudomonadota</taxon>
        <taxon>Gammaproteobacteria</taxon>
        <taxon>Alteromonadales</taxon>
        <taxon>Colwelliaceae</taxon>
        <taxon>Thalassotalea</taxon>
    </lineage>
</organism>
<dbReference type="RefSeq" id="WP_184425822.1">
    <property type="nucleotide sequence ID" value="NZ_AP027362.1"/>
</dbReference>
<evidence type="ECO:0000313" key="3">
    <source>
        <dbReference type="Proteomes" id="UP000537141"/>
    </source>
</evidence>
<gene>
    <name evidence="2" type="ORF">HNQ55_003113</name>
</gene>
<dbReference type="AlphaFoldDB" id="A0A7X0NJI8"/>
<dbReference type="Gene3D" id="3.40.190.10">
    <property type="entry name" value="Periplasmic binding protein-like II"/>
    <property type="match status" value="1"/>
</dbReference>
<dbReference type="SUPFAM" id="SSF53850">
    <property type="entry name" value="Periplasmic binding protein-like II"/>
    <property type="match status" value="1"/>
</dbReference>
<dbReference type="Proteomes" id="UP000537141">
    <property type="component" value="Unassembled WGS sequence"/>
</dbReference>
<feature type="chain" id="PRO_5031575758" evidence="1">
    <location>
        <begin position="20"/>
        <end position="221"/>
    </location>
</feature>
<keyword evidence="1" id="KW-0732">Signal</keyword>
<protein>
    <submittedName>
        <fullName evidence="2">ABC-type amino acid transport substrate-binding protein</fullName>
    </submittedName>
</protein>
<keyword evidence="3" id="KW-1185">Reference proteome</keyword>
<dbReference type="EMBL" id="JACHHU010000032">
    <property type="protein sequence ID" value="MBB6544580.1"/>
    <property type="molecule type" value="Genomic_DNA"/>
</dbReference>
<comment type="caution">
    <text evidence="2">The sequence shown here is derived from an EMBL/GenBank/DDBJ whole genome shotgun (WGS) entry which is preliminary data.</text>
</comment>
<sequence length="221" mass="25101">MHKLFFVLMLGGISSICNASDEIKLMAYDIPSILQKDKQGEYDLLIAKVKALKKQNWKYEIAPPGRVDQMFESKLIDCILPYDKAFYYNKNTLNSAPLNKATARIYTLDKKLVKLSDLKGKRVGARTGMLYGPLFNAANLDLHYVSRIEQNIDKLLSKRIDAFVAWSPDVEAILQSKKVSLIRSEPFIIHNEAFLCHDTAKARVFIKVFNDGLAKAQSEKQ</sequence>
<evidence type="ECO:0000313" key="2">
    <source>
        <dbReference type="EMBL" id="MBB6544580.1"/>
    </source>
</evidence>
<accession>A0A7X0NJI8</accession>